<sequence>MKYYEDKTVSLPRITQVQGYFLAIPSFIMATIWVLSNDPLLIVLLVLVGYSLLAVTIYFWWARRPAAIIEDNTLKIYDPWSSPYSLDLSQVKEWQLKNHTEDSDLLEVLLTSGARAHIVIHDEVEHRQDDRLINFIQENCSQIPLNDHR</sequence>
<feature type="transmembrane region" description="Helical" evidence="1">
    <location>
        <begin position="42"/>
        <end position="61"/>
    </location>
</feature>
<dbReference type="Proteomes" id="UP001239782">
    <property type="component" value="Chromosome"/>
</dbReference>
<proteinExistence type="predicted"/>
<evidence type="ECO:0000256" key="1">
    <source>
        <dbReference type="SAM" id="Phobius"/>
    </source>
</evidence>
<dbReference type="AlphaFoldDB" id="A0AA51RT45"/>
<dbReference type="KEGG" id="plei:Q9312_17615"/>
<name>A0AA51RT45_9GAMM</name>
<keyword evidence="1" id="KW-0472">Membrane</keyword>
<feature type="transmembrane region" description="Helical" evidence="1">
    <location>
        <begin position="20"/>
        <end position="36"/>
    </location>
</feature>
<organism evidence="2 3">
    <name type="scientific">Pleionea litopenaei</name>
    <dbReference type="NCBI Taxonomy" id="3070815"/>
    <lineage>
        <taxon>Bacteria</taxon>
        <taxon>Pseudomonadati</taxon>
        <taxon>Pseudomonadota</taxon>
        <taxon>Gammaproteobacteria</taxon>
        <taxon>Oceanospirillales</taxon>
        <taxon>Pleioneaceae</taxon>
        <taxon>Pleionea</taxon>
    </lineage>
</organism>
<evidence type="ECO:0000313" key="3">
    <source>
        <dbReference type="Proteomes" id="UP001239782"/>
    </source>
</evidence>
<accession>A0AA51RT45</accession>
<evidence type="ECO:0000313" key="2">
    <source>
        <dbReference type="EMBL" id="WMS87035.1"/>
    </source>
</evidence>
<keyword evidence="1" id="KW-1133">Transmembrane helix</keyword>
<protein>
    <submittedName>
        <fullName evidence="2">Uncharacterized protein</fullName>
    </submittedName>
</protein>
<reference evidence="2 3" key="1">
    <citation type="submission" date="2023-08" db="EMBL/GenBank/DDBJ databases">
        <title>Pleionea litopenaei sp. nov., isolated from stomach of juvenile Litopenaeus vannamei.</title>
        <authorList>
            <person name="Rho A.M."/>
            <person name="Hwang C.Y."/>
        </authorList>
    </citation>
    <scope>NUCLEOTIDE SEQUENCE [LARGE SCALE GENOMIC DNA]</scope>
    <source>
        <strain evidence="2 3">HL-JVS1</strain>
    </source>
</reference>
<dbReference type="EMBL" id="CP133548">
    <property type="protein sequence ID" value="WMS87035.1"/>
    <property type="molecule type" value="Genomic_DNA"/>
</dbReference>
<dbReference type="RefSeq" id="WP_309202173.1">
    <property type="nucleotide sequence ID" value="NZ_CP133548.1"/>
</dbReference>
<gene>
    <name evidence="2" type="ORF">Q9312_17615</name>
</gene>
<keyword evidence="1" id="KW-0812">Transmembrane</keyword>
<keyword evidence="3" id="KW-1185">Reference proteome</keyword>